<dbReference type="PRINTS" id="PR00606">
    <property type="entry name" value="CYTCHROMECID"/>
</dbReference>
<dbReference type="AlphaFoldDB" id="C5T754"/>
<feature type="signal peptide" evidence="7">
    <location>
        <begin position="1"/>
        <end position="21"/>
    </location>
</feature>
<accession>C5T754</accession>
<dbReference type="Pfam" id="PF00034">
    <property type="entry name" value="Cytochrom_C"/>
    <property type="match status" value="1"/>
</dbReference>
<evidence type="ECO:0000256" key="7">
    <source>
        <dbReference type="SAM" id="SignalP"/>
    </source>
</evidence>
<keyword evidence="3 6" id="KW-0479">Metal-binding</keyword>
<keyword evidence="4" id="KW-0249">Electron transport</keyword>
<feature type="binding site" description="covalent" evidence="6">
    <location>
        <position position="35"/>
    </location>
    <ligand>
        <name>heme c</name>
        <dbReference type="ChEBI" id="CHEBI:61717"/>
    </ligand>
</feature>
<keyword evidence="2 6" id="KW-0349">Heme</keyword>
<dbReference type="InterPro" id="IPR036909">
    <property type="entry name" value="Cyt_c-like_dom_sf"/>
</dbReference>
<keyword evidence="5 6" id="KW-0408">Iron</keyword>
<comment type="caution">
    <text evidence="9">The sequence shown here is derived from an EMBL/GenBank/DDBJ whole genome shotgun (WGS) entry which is preliminary data.</text>
</comment>
<evidence type="ECO:0000256" key="4">
    <source>
        <dbReference type="ARBA" id="ARBA00022982"/>
    </source>
</evidence>
<dbReference type="GO" id="GO:0009055">
    <property type="term" value="F:electron transfer activity"/>
    <property type="evidence" value="ECO:0007669"/>
    <property type="project" value="InterPro"/>
</dbReference>
<dbReference type="SUPFAM" id="SSF46626">
    <property type="entry name" value="Cytochrome c"/>
    <property type="match status" value="1"/>
</dbReference>
<evidence type="ECO:0000313" key="9">
    <source>
        <dbReference type="EMBL" id="EER59698.1"/>
    </source>
</evidence>
<keyword evidence="10" id="KW-1185">Reference proteome</keyword>
<feature type="domain" description="Cytochrome c" evidence="8">
    <location>
        <begin position="9"/>
        <end position="108"/>
    </location>
</feature>
<keyword evidence="1" id="KW-0813">Transport</keyword>
<dbReference type="EMBL" id="ACQT01000104">
    <property type="protein sequence ID" value="EER59698.1"/>
    <property type="molecule type" value="Genomic_DNA"/>
</dbReference>
<feature type="chain" id="PRO_5002957089" evidence="7">
    <location>
        <begin position="22"/>
        <end position="108"/>
    </location>
</feature>
<evidence type="ECO:0000256" key="2">
    <source>
        <dbReference type="ARBA" id="ARBA00022617"/>
    </source>
</evidence>
<dbReference type="PATRIC" id="fig|573060.9.peg.2344"/>
<protein>
    <submittedName>
        <fullName evidence="9">Cytochrome c class I</fullName>
    </submittedName>
</protein>
<evidence type="ECO:0000256" key="6">
    <source>
        <dbReference type="PIRSR" id="PIRSR602324-1"/>
    </source>
</evidence>
<feature type="binding site" description="covalent" evidence="6">
    <location>
        <position position="31"/>
    </location>
    <ligand>
        <name>heme c</name>
        <dbReference type="ChEBI" id="CHEBI:61717"/>
    </ligand>
</feature>
<organism evidence="9 10">
    <name type="scientific">Acidovorax delafieldii 2AN</name>
    <dbReference type="NCBI Taxonomy" id="573060"/>
    <lineage>
        <taxon>Bacteria</taxon>
        <taxon>Pseudomonadati</taxon>
        <taxon>Pseudomonadota</taxon>
        <taxon>Betaproteobacteria</taxon>
        <taxon>Burkholderiales</taxon>
        <taxon>Comamonadaceae</taxon>
        <taxon>Acidovorax</taxon>
    </lineage>
</organism>
<evidence type="ECO:0000256" key="1">
    <source>
        <dbReference type="ARBA" id="ARBA00022448"/>
    </source>
</evidence>
<dbReference type="PROSITE" id="PS51007">
    <property type="entry name" value="CYTC"/>
    <property type="match status" value="1"/>
</dbReference>
<dbReference type="Gene3D" id="1.10.760.10">
    <property type="entry name" value="Cytochrome c-like domain"/>
    <property type="match status" value="1"/>
</dbReference>
<evidence type="ECO:0000256" key="3">
    <source>
        <dbReference type="ARBA" id="ARBA00022723"/>
    </source>
</evidence>
<dbReference type="InterPro" id="IPR002324">
    <property type="entry name" value="Cyt_c_ID"/>
</dbReference>
<proteinExistence type="predicted"/>
<comment type="PTM">
    <text evidence="6">Binds 1 heme c group covalently per subunit.</text>
</comment>
<evidence type="ECO:0000313" key="10">
    <source>
        <dbReference type="Proteomes" id="UP000003856"/>
    </source>
</evidence>
<dbReference type="Proteomes" id="UP000003856">
    <property type="component" value="Unassembled WGS sequence"/>
</dbReference>
<gene>
    <name evidence="9" type="ORF">AcdelDRAFT_2734</name>
</gene>
<name>C5T754_ACIDE</name>
<evidence type="ECO:0000256" key="5">
    <source>
        <dbReference type="ARBA" id="ARBA00023004"/>
    </source>
</evidence>
<dbReference type="GO" id="GO:0020037">
    <property type="term" value="F:heme binding"/>
    <property type="evidence" value="ECO:0007669"/>
    <property type="project" value="InterPro"/>
</dbReference>
<keyword evidence="7" id="KW-0732">Signal</keyword>
<sequence length="108" mass="11618">MKTLHGIAAAALLGLGISAWANPQLAEEKQCMQCHAIAKDGAGPAFQKIALLWKGNKDAEKTLVSTIRKGSVDGGGRHWGVSKMPDDSERPLVSEDEARQLVKWILSL</sequence>
<feature type="binding site" description="covalent" evidence="6">
    <location>
        <position position="84"/>
    </location>
    <ligand>
        <name>heme c</name>
        <dbReference type="ChEBI" id="CHEBI:61717"/>
    </ligand>
</feature>
<reference evidence="9 10" key="1">
    <citation type="submission" date="2009-05" db="EMBL/GenBank/DDBJ databases">
        <title>The draft genome of Acidovorax delafieldii 2AN.</title>
        <authorList>
            <consortium name="US DOE Joint Genome Institute (JGI-PGF)"/>
            <person name="Lucas S."/>
            <person name="Copeland A."/>
            <person name="Lapidus A."/>
            <person name="Glavina del Rio T."/>
            <person name="Tice H."/>
            <person name="Bruce D."/>
            <person name="Goodwin L."/>
            <person name="Pitluck S."/>
            <person name="Larimer F."/>
            <person name="Land M.L."/>
            <person name="Hauser L."/>
            <person name="Shelobolina E.S."/>
            <person name="Picardal F."/>
            <person name="Roden E."/>
            <person name="Emerson D."/>
        </authorList>
    </citation>
    <scope>NUCLEOTIDE SEQUENCE [LARGE SCALE GENOMIC DNA]</scope>
    <source>
        <strain evidence="9 10">2AN</strain>
    </source>
</reference>
<evidence type="ECO:0000259" key="8">
    <source>
        <dbReference type="PROSITE" id="PS51007"/>
    </source>
</evidence>
<dbReference type="InterPro" id="IPR009056">
    <property type="entry name" value="Cyt_c-like_dom"/>
</dbReference>
<dbReference type="GO" id="GO:0005506">
    <property type="term" value="F:iron ion binding"/>
    <property type="evidence" value="ECO:0007669"/>
    <property type="project" value="InterPro"/>
</dbReference>
<dbReference type="OrthoDB" id="9007105at2"/>